<keyword evidence="9" id="KW-0407">Ion channel</keyword>
<evidence type="ECO:0000256" key="7">
    <source>
        <dbReference type="ARBA" id="ARBA00023173"/>
    </source>
</evidence>
<protein>
    <submittedName>
        <fullName evidence="12">Chloride channel protein</fullName>
    </submittedName>
</protein>
<dbReference type="RefSeq" id="WP_188421730.1">
    <property type="nucleotide sequence ID" value="NZ_BMDP01000003.1"/>
</dbReference>
<proteinExistence type="predicted"/>
<keyword evidence="6 11" id="KW-0472">Membrane</keyword>
<evidence type="ECO:0000256" key="9">
    <source>
        <dbReference type="ARBA" id="ARBA00023303"/>
    </source>
</evidence>
<keyword evidence="7" id="KW-0869">Chloride channel</keyword>
<accession>A0A8J3B589</accession>
<dbReference type="InterPro" id="IPR014743">
    <property type="entry name" value="Cl-channel_core"/>
</dbReference>
<keyword evidence="4 11" id="KW-1133">Transmembrane helix</keyword>
<gene>
    <name evidence="12" type="ORF">GCM10011430_22230</name>
</gene>
<feature type="transmembrane region" description="Helical" evidence="11">
    <location>
        <begin position="212"/>
        <end position="232"/>
    </location>
</feature>
<evidence type="ECO:0000256" key="6">
    <source>
        <dbReference type="ARBA" id="ARBA00023136"/>
    </source>
</evidence>
<keyword evidence="3 11" id="KW-0812">Transmembrane</keyword>
<evidence type="ECO:0000256" key="5">
    <source>
        <dbReference type="ARBA" id="ARBA00023065"/>
    </source>
</evidence>
<evidence type="ECO:0000313" key="12">
    <source>
        <dbReference type="EMBL" id="GGI55049.1"/>
    </source>
</evidence>
<feature type="transmembrane region" description="Helical" evidence="11">
    <location>
        <begin position="69"/>
        <end position="88"/>
    </location>
</feature>
<evidence type="ECO:0000256" key="10">
    <source>
        <dbReference type="SAM" id="MobiDB-lite"/>
    </source>
</evidence>
<dbReference type="GO" id="GO:0034707">
    <property type="term" value="C:chloride channel complex"/>
    <property type="evidence" value="ECO:0007669"/>
    <property type="project" value="UniProtKB-KW"/>
</dbReference>
<keyword evidence="5" id="KW-0406">Ion transport</keyword>
<feature type="transmembrane region" description="Helical" evidence="11">
    <location>
        <begin position="378"/>
        <end position="395"/>
    </location>
</feature>
<dbReference type="GO" id="GO:0005254">
    <property type="term" value="F:chloride channel activity"/>
    <property type="evidence" value="ECO:0007669"/>
    <property type="project" value="UniProtKB-KW"/>
</dbReference>
<dbReference type="Pfam" id="PF00654">
    <property type="entry name" value="Voltage_CLC"/>
    <property type="match status" value="1"/>
</dbReference>
<feature type="region of interest" description="Disordered" evidence="10">
    <location>
        <begin position="450"/>
        <end position="479"/>
    </location>
</feature>
<reference evidence="12" key="1">
    <citation type="journal article" date="2014" name="Int. J. Syst. Evol. Microbiol.">
        <title>Complete genome sequence of Corynebacterium casei LMG S-19264T (=DSM 44701T), isolated from a smear-ripened cheese.</title>
        <authorList>
            <consortium name="US DOE Joint Genome Institute (JGI-PGF)"/>
            <person name="Walter F."/>
            <person name="Albersmeier A."/>
            <person name="Kalinowski J."/>
            <person name="Ruckert C."/>
        </authorList>
    </citation>
    <scope>NUCLEOTIDE SEQUENCE</scope>
    <source>
        <strain evidence="12">CCM 7664</strain>
    </source>
</reference>
<evidence type="ECO:0000313" key="13">
    <source>
        <dbReference type="Proteomes" id="UP000627205"/>
    </source>
</evidence>
<comment type="caution">
    <text evidence="12">The sequence shown here is derived from an EMBL/GenBank/DDBJ whole genome shotgun (WGS) entry which is preliminary data.</text>
</comment>
<keyword evidence="8" id="KW-0868">Chloride</keyword>
<feature type="transmembrane region" description="Helical" evidence="11">
    <location>
        <begin position="252"/>
        <end position="272"/>
    </location>
</feature>
<dbReference type="SUPFAM" id="SSF81340">
    <property type="entry name" value="Clc chloride channel"/>
    <property type="match status" value="1"/>
</dbReference>
<dbReference type="PRINTS" id="PR00762">
    <property type="entry name" value="CLCHANNEL"/>
</dbReference>
<evidence type="ECO:0000256" key="1">
    <source>
        <dbReference type="ARBA" id="ARBA00004141"/>
    </source>
</evidence>
<name>A0A8J3B589_9BURK</name>
<dbReference type="InterPro" id="IPR001807">
    <property type="entry name" value="ClC"/>
</dbReference>
<keyword evidence="2" id="KW-0813">Transport</keyword>
<feature type="transmembrane region" description="Helical" evidence="11">
    <location>
        <begin position="292"/>
        <end position="314"/>
    </location>
</feature>
<feature type="transmembrane region" description="Helical" evidence="11">
    <location>
        <begin position="35"/>
        <end position="54"/>
    </location>
</feature>
<comment type="subcellular location">
    <subcellularLocation>
        <location evidence="1">Membrane</location>
        <topology evidence="1">Multi-pass membrane protein</topology>
    </subcellularLocation>
</comment>
<dbReference type="AlphaFoldDB" id="A0A8J3B589"/>
<dbReference type="PANTHER" id="PTHR43427">
    <property type="entry name" value="CHLORIDE CHANNEL PROTEIN CLC-E"/>
    <property type="match status" value="1"/>
</dbReference>
<evidence type="ECO:0000256" key="11">
    <source>
        <dbReference type="SAM" id="Phobius"/>
    </source>
</evidence>
<feature type="transmembrane region" description="Helical" evidence="11">
    <location>
        <begin position="176"/>
        <end position="200"/>
    </location>
</feature>
<evidence type="ECO:0000256" key="3">
    <source>
        <dbReference type="ARBA" id="ARBA00022692"/>
    </source>
</evidence>
<evidence type="ECO:0000256" key="8">
    <source>
        <dbReference type="ARBA" id="ARBA00023214"/>
    </source>
</evidence>
<sequence length="479" mass="50856">MSDVPTSNPSPNPTRQIRQRLRHTARISRHSFRTAVFLGGAACVAAFSLLFAVIAEKMLEWNSHITQGYWWSALLMLPPAFAVIRWLTMKLAPEARGSGIPQVMAAMSMPQCPEQSRLVSLRQAMWKIVLTAGGLLAGASIGREGPSVQVGAAAMLAWGKWWQKRPRLGIGFRPEALIAAGAAGGLAAAFNTPLAGVVFAIEELGKGSAVRWDRLVMSAVLGAGFLSLAIVGNNPYFQLQQAIHAMQISWQAIAVCAIVNGALGGLFAKALLAGPAAWLPARHRSWAQRHPIWVAAICGLLVALLGILTGGATYGTGYEQASALLNGQGSDHMLFGIAKLGATILSYLAGIPGGIFTPSLAIGVGVGDNIAHLLPMGVDVRLIALLSMAGFLAAATQAPITATVIVMEMTRSQEVTLMLLATALLASFISRQFCPRPFYHSVGRNFRREAMHRHQAAQQAAHQAASQATQQAQSPETNK</sequence>
<dbReference type="InterPro" id="IPR050368">
    <property type="entry name" value="ClC-type_chloride_channel"/>
</dbReference>
<keyword evidence="13" id="KW-1185">Reference proteome</keyword>
<evidence type="ECO:0000256" key="4">
    <source>
        <dbReference type="ARBA" id="ARBA00022989"/>
    </source>
</evidence>
<organism evidence="12 13">
    <name type="scientific">Oxalicibacterium solurbis</name>
    <dbReference type="NCBI Taxonomy" id="69280"/>
    <lineage>
        <taxon>Bacteria</taxon>
        <taxon>Pseudomonadati</taxon>
        <taxon>Pseudomonadota</taxon>
        <taxon>Betaproteobacteria</taxon>
        <taxon>Burkholderiales</taxon>
        <taxon>Oxalobacteraceae</taxon>
        <taxon>Oxalicibacterium</taxon>
    </lineage>
</organism>
<dbReference type="CDD" id="cd01034">
    <property type="entry name" value="EriC_like"/>
    <property type="match status" value="1"/>
</dbReference>
<dbReference type="Gene3D" id="1.10.3080.10">
    <property type="entry name" value="Clc chloride channel"/>
    <property type="match status" value="1"/>
</dbReference>
<dbReference type="PANTHER" id="PTHR43427:SF6">
    <property type="entry name" value="CHLORIDE CHANNEL PROTEIN CLC-E"/>
    <property type="match status" value="1"/>
</dbReference>
<dbReference type="EMBL" id="BMDP01000003">
    <property type="protein sequence ID" value="GGI55049.1"/>
    <property type="molecule type" value="Genomic_DNA"/>
</dbReference>
<dbReference type="Proteomes" id="UP000627205">
    <property type="component" value="Unassembled WGS sequence"/>
</dbReference>
<feature type="transmembrane region" description="Helical" evidence="11">
    <location>
        <begin position="344"/>
        <end position="366"/>
    </location>
</feature>
<reference evidence="12" key="2">
    <citation type="submission" date="2020-09" db="EMBL/GenBank/DDBJ databases">
        <authorList>
            <person name="Sun Q."/>
            <person name="Sedlacek I."/>
        </authorList>
    </citation>
    <scope>NUCLEOTIDE SEQUENCE</scope>
    <source>
        <strain evidence="12">CCM 7664</strain>
    </source>
</reference>
<evidence type="ECO:0000256" key="2">
    <source>
        <dbReference type="ARBA" id="ARBA00022448"/>
    </source>
</evidence>
<feature type="compositionally biased region" description="Low complexity" evidence="10">
    <location>
        <begin position="456"/>
        <end position="479"/>
    </location>
</feature>